<feature type="region of interest" description="Disordered" evidence="1">
    <location>
        <begin position="151"/>
        <end position="219"/>
    </location>
</feature>
<feature type="compositionally biased region" description="Basic and acidic residues" evidence="1">
    <location>
        <begin position="193"/>
        <end position="206"/>
    </location>
</feature>
<feature type="compositionally biased region" description="Polar residues" evidence="1">
    <location>
        <begin position="154"/>
        <end position="173"/>
    </location>
</feature>
<reference evidence="2 3" key="1">
    <citation type="journal article" date="2018" name="IMA Fungus">
        <title>IMA Genome-F 9: Draft genome sequence of Annulohypoxylon stygium, Aspergillus mulundensis, Berkeleyomyces basicola (syn. Thielaviopsis basicola), Ceratocystis smalleyi, two Cercospora beticola strains, Coleophoma cylindrospora, Fusarium fracticaudum, Phialophora cf. hyalina, and Morchella septimelata.</title>
        <authorList>
            <person name="Wingfield B.D."/>
            <person name="Bills G.F."/>
            <person name="Dong Y."/>
            <person name="Huang W."/>
            <person name="Nel W.J."/>
            <person name="Swalarsk-Parry B.S."/>
            <person name="Vaghefi N."/>
            <person name="Wilken P.M."/>
            <person name="An Z."/>
            <person name="de Beer Z.W."/>
            <person name="De Vos L."/>
            <person name="Chen L."/>
            <person name="Duong T.A."/>
            <person name="Gao Y."/>
            <person name="Hammerbacher A."/>
            <person name="Kikkert J.R."/>
            <person name="Li Y."/>
            <person name="Li H."/>
            <person name="Li K."/>
            <person name="Li Q."/>
            <person name="Liu X."/>
            <person name="Ma X."/>
            <person name="Naidoo K."/>
            <person name="Pethybridge S.J."/>
            <person name="Sun J."/>
            <person name="Steenkamp E.T."/>
            <person name="van der Nest M.A."/>
            <person name="van Wyk S."/>
            <person name="Wingfield M.J."/>
            <person name="Xiong C."/>
            <person name="Yue Q."/>
            <person name="Zhang X."/>
        </authorList>
    </citation>
    <scope>NUCLEOTIDE SEQUENCE [LARGE SCALE GENOMIC DNA]</scope>
    <source>
        <strain evidence="2 3">BP5796</strain>
    </source>
</reference>
<dbReference type="AlphaFoldDB" id="A0A3D8QIN1"/>
<keyword evidence="3" id="KW-1185">Reference proteome</keyword>
<organism evidence="2 3">
    <name type="scientific">Coleophoma crateriformis</name>
    <dbReference type="NCBI Taxonomy" id="565419"/>
    <lineage>
        <taxon>Eukaryota</taxon>
        <taxon>Fungi</taxon>
        <taxon>Dikarya</taxon>
        <taxon>Ascomycota</taxon>
        <taxon>Pezizomycotina</taxon>
        <taxon>Leotiomycetes</taxon>
        <taxon>Helotiales</taxon>
        <taxon>Dermateaceae</taxon>
        <taxon>Coleophoma</taxon>
    </lineage>
</organism>
<protein>
    <submittedName>
        <fullName evidence="2">Uncharacterized protein</fullName>
    </submittedName>
</protein>
<name>A0A3D8QIN1_9HELO</name>
<comment type="caution">
    <text evidence="2">The sequence shown here is derived from an EMBL/GenBank/DDBJ whole genome shotgun (WGS) entry which is preliminary data.</text>
</comment>
<evidence type="ECO:0000313" key="2">
    <source>
        <dbReference type="EMBL" id="RDW61530.1"/>
    </source>
</evidence>
<dbReference type="Proteomes" id="UP000256328">
    <property type="component" value="Unassembled WGS sequence"/>
</dbReference>
<evidence type="ECO:0000256" key="1">
    <source>
        <dbReference type="SAM" id="MobiDB-lite"/>
    </source>
</evidence>
<dbReference type="OrthoDB" id="10417883at2759"/>
<evidence type="ECO:0000313" key="3">
    <source>
        <dbReference type="Proteomes" id="UP000256328"/>
    </source>
</evidence>
<gene>
    <name evidence="2" type="ORF">BP5796_11422</name>
</gene>
<proteinExistence type="predicted"/>
<feature type="region of interest" description="Disordered" evidence="1">
    <location>
        <begin position="71"/>
        <end position="116"/>
    </location>
</feature>
<sequence length="248" mass="27230">MLLRREGQANTGDGLSFITSPLELEAQTREANQTGSQWRHDTDLVEEPNDIPLQKILVHGPSTKIVGIRETTRAGRTVADPSGDRRVSSASIRAPGPFSSLSSSSEEGEEEGGSVNTLTTIPSTVFLNISSTPNSHNYSHDIIGIRQEGEQCQRNRSYHSPNPGTNTQRTVQWNLPPPASAKKERQTAQLSGREARREEKERERQVYENQGEVLDRGNPTPAGPFVSILTTMQITIISVCQEGNTLTD</sequence>
<dbReference type="EMBL" id="PDLN01000018">
    <property type="protein sequence ID" value="RDW61530.1"/>
    <property type="molecule type" value="Genomic_DNA"/>
</dbReference>
<accession>A0A3D8QIN1</accession>